<proteinExistence type="predicted"/>
<organism evidence="1 2">
    <name type="scientific">Microlunatus phosphovorus (strain ATCC 700054 / DSM 10555 / JCM 9379 / NBRC 101784 / NCIMB 13414 / VKM Ac-1990 / NM-1)</name>
    <dbReference type="NCBI Taxonomy" id="1032480"/>
    <lineage>
        <taxon>Bacteria</taxon>
        <taxon>Bacillati</taxon>
        <taxon>Actinomycetota</taxon>
        <taxon>Actinomycetes</taxon>
        <taxon>Propionibacteriales</taxon>
        <taxon>Propionibacteriaceae</taxon>
        <taxon>Microlunatus</taxon>
    </lineage>
</organism>
<dbReference type="Proteomes" id="UP000007947">
    <property type="component" value="Chromosome"/>
</dbReference>
<protein>
    <submittedName>
        <fullName evidence="1">Uncharacterized protein</fullName>
    </submittedName>
</protein>
<evidence type="ECO:0000313" key="2">
    <source>
        <dbReference type="Proteomes" id="UP000007947"/>
    </source>
</evidence>
<sequence>MTNIQGMVRDPETGDYFITQARNVRGQSMQNVVIRRHHANLKYVDRRIITKGGHASSIGVEQDGRTMIWLGHKAKGTGRFSYDSGQNSFQVIGSLPKEGDISVHGDVACIRNGHRYRGYRLSDAKSGRTTKLFDFRIPRWAKTKDKKERFQGHVVVSQGPDEGLVLVHRDVGTKKESRAMAFTFTGDKVAEIDTTDMGDEAEGFLVEEKNGSCRVWVVKRTGRADKKRTVVATLWLDALTLAPIDPVITDLELKPTALATEIAAVFRRLGVPKALKAASTIKAARGGYVSRYTYYVQRWLIALDYYHSAHDGKWGTLTQKAYDEFRSNIRPEWPPQDLVGLPGITSLTLLRNAAVKATLQDQLPVLP</sequence>
<dbReference type="KEGG" id="mph:MLP_20130"/>
<keyword evidence="2" id="KW-1185">Reference proteome</keyword>
<evidence type="ECO:0000313" key="1">
    <source>
        <dbReference type="EMBL" id="BAK35027.1"/>
    </source>
</evidence>
<name>F5XTF5_MICPN</name>
<reference evidence="1 2" key="1">
    <citation type="submission" date="2011-05" db="EMBL/GenBank/DDBJ databases">
        <title>Whole genome sequence of Microlunatus phosphovorus NM-1.</title>
        <authorList>
            <person name="Hosoyama A."/>
            <person name="Sasaki K."/>
            <person name="Harada T."/>
            <person name="Igarashi R."/>
            <person name="Kawakoshi A."/>
            <person name="Sasagawa M."/>
            <person name="Fukada J."/>
            <person name="Nakamura S."/>
            <person name="Katano Y."/>
            <person name="Hanada S."/>
            <person name="Kamagata Y."/>
            <person name="Nakamura N."/>
            <person name="Yamazaki S."/>
            <person name="Fujita N."/>
        </authorList>
    </citation>
    <scope>NUCLEOTIDE SEQUENCE [LARGE SCALE GENOMIC DNA]</scope>
    <source>
        <strain evidence="2">ATCC 700054 / DSM 10555 / JCM 9379 / NBRC 101784 / NCIMB 13414 / VKM Ac-1990 / NM-1</strain>
    </source>
</reference>
<gene>
    <name evidence="1" type="ordered locus">MLP_20130</name>
</gene>
<dbReference type="EMBL" id="AP012204">
    <property type="protein sequence ID" value="BAK35027.1"/>
    <property type="molecule type" value="Genomic_DNA"/>
</dbReference>
<accession>F5XTF5</accession>
<dbReference type="HOGENOM" id="CLU_754011_0_0_11"/>
<dbReference type="AlphaFoldDB" id="F5XTF5"/>